<evidence type="ECO:0000313" key="2">
    <source>
        <dbReference type="EMBL" id="MFC7599873.1"/>
    </source>
</evidence>
<feature type="region of interest" description="Disordered" evidence="1">
    <location>
        <begin position="1"/>
        <end position="27"/>
    </location>
</feature>
<evidence type="ECO:0000256" key="1">
    <source>
        <dbReference type="SAM" id="MobiDB-lite"/>
    </source>
</evidence>
<keyword evidence="3" id="KW-1185">Reference proteome</keyword>
<reference evidence="3" key="1">
    <citation type="journal article" date="2019" name="Int. J. Syst. Evol. Microbiol.">
        <title>The Global Catalogue of Microorganisms (GCM) 10K type strain sequencing project: providing services to taxonomists for standard genome sequencing and annotation.</title>
        <authorList>
            <consortium name="The Broad Institute Genomics Platform"/>
            <consortium name="The Broad Institute Genome Sequencing Center for Infectious Disease"/>
            <person name="Wu L."/>
            <person name="Ma J."/>
        </authorList>
    </citation>
    <scope>NUCLEOTIDE SEQUENCE [LARGE SCALE GENOMIC DNA]</scope>
    <source>
        <strain evidence="3">JCM 10083</strain>
    </source>
</reference>
<dbReference type="RefSeq" id="WP_343977015.1">
    <property type="nucleotide sequence ID" value="NZ_BAAAGK010000146.1"/>
</dbReference>
<name>A0ABW2SU76_9ACTN</name>
<accession>A0ABW2SU76</accession>
<organism evidence="2 3">
    <name type="scientific">Streptosporangium amethystogenes subsp. fukuiense</name>
    <dbReference type="NCBI Taxonomy" id="698418"/>
    <lineage>
        <taxon>Bacteria</taxon>
        <taxon>Bacillati</taxon>
        <taxon>Actinomycetota</taxon>
        <taxon>Actinomycetes</taxon>
        <taxon>Streptosporangiales</taxon>
        <taxon>Streptosporangiaceae</taxon>
        <taxon>Streptosporangium</taxon>
    </lineage>
</organism>
<sequence>MFGWAAATRAHGGFPAPASVQPPAGDGAPPASIVVATLYHRDRPFDDAFADFFDRSVRPVMTEAGEHPAVVAL</sequence>
<protein>
    <submittedName>
        <fullName evidence="2">Uncharacterized protein</fullName>
    </submittedName>
</protein>
<proteinExistence type="predicted"/>
<dbReference type="Proteomes" id="UP001596514">
    <property type="component" value="Unassembled WGS sequence"/>
</dbReference>
<comment type="caution">
    <text evidence="2">The sequence shown here is derived from an EMBL/GenBank/DDBJ whole genome shotgun (WGS) entry which is preliminary data.</text>
</comment>
<gene>
    <name evidence="2" type="ORF">ACFQVD_07110</name>
</gene>
<evidence type="ECO:0000313" key="3">
    <source>
        <dbReference type="Proteomes" id="UP001596514"/>
    </source>
</evidence>
<dbReference type="EMBL" id="JBHTEE010000001">
    <property type="protein sequence ID" value="MFC7599873.1"/>
    <property type="molecule type" value="Genomic_DNA"/>
</dbReference>